<dbReference type="Proteomes" id="UP000008914">
    <property type="component" value="Chromosome"/>
</dbReference>
<dbReference type="HOGENOM" id="CLU_115719_0_0_11"/>
<proteinExistence type="predicted"/>
<keyword evidence="1" id="KW-0812">Transmembrane</keyword>
<feature type="transmembrane region" description="Helical" evidence="1">
    <location>
        <begin position="114"/>
        <end position="141"/>
    </location>
</feature>
<evidence type="ECO:0000313" key="3">
    <source>
        <dbReference type="EMBL" id="ADU49924.1"/>
    </source>
</evidence>
<name>E6SFB0_INTC7</name>
<dbReference type="AlphaFoldDB" id="E6SFB0"/>
<keyword evidence="4" id="KW-1185">Reference proteome</keyword>
<feature type="transmembrane region" description="Helical" evidence="1">
    <location>
        <begin position="84"/>
        <end position="102"/>
    </location>
</feature>
<dbReference type="Pfam" id="PF14340">
    <property type="entry name" value="DUF4395"/>
    <property type="match status" value="1"/>
</dbReference>
<sequence length="172" mass="17988">MSFSRFPSVVDDVTVRLVAGVVLVISTATLATQQWWLLAVLAVDFTLRAALGPQASPVARLVQAWVRPRVSAPRRPTAGAPKRFAASIGAVLTLAATVLWLVHGSTGSSGALVALVAVTVVMVVFPALESILGVCVGCVLFGQLMRLGLIPEEICLDCADITRRARVGAVTS</sequence>
<dbReference type="STRING" id="710696.Intca_3445"/>
<protein>
    <recommendedName>
        <fullName evidence="2">DUF4395 domain-containing protein</fullName>
    </recommendedName>
</protein>
<dbReference type="EMBL" id="CP002343">
    <property type="protein sequence ID" value="ADU49924.1"/>
    <property type="molecule type" value="Genomic_DNA"/>
</dbReference>
<dbReference type="InterPro" id="IPR025508">
    <property type="entry name" value="DUF4395"/>
</dbReference>
<dbReference type="KEGG" id="ica:Intca_3445"/>
<dbReference type="OrthoDB" id="345402at2"/>
<organism evidence="3 4">
    <name type="scientific">Intrasporangium calvum (strain ATCC 23552 / DSM 43043 / JCM 3097 / NBRC 12989 / NCIMB 10167 / NRRL B-3866 / 7 KIP)</name>
    <dbReference type="NCBI Taxonomy" id="710696"/>
    <lineage>
        <taxon>Bacteria</taxon>
        <taxon>Bacillati</taxon>
        <taxon>Actinomycetota</taxon>
        <taxon>Actinomycetes</taxon>
        <taxon>Micrococcales</taxon>
        <taxon>Intrasporangiaceae</taxon>
        <taxon>Intrasporangium</taxon>
    </lineage>
</organism>
<evidence type="ECO:0000313" key="4">
    <source>
        <dbReference type="Proteomes" id="UP000008914"/>
    </source>
</evidence>
<evidence type="ECO:0000259" key="2">
    <source>
        <dbReference type="Pfam" id="PF14340"/>
    </source>
</evidence>
<feature type="domain" description="DUF4395" evidence="2">
    <location>
        <begin position="10"/>
        <end position="146"/>
    </location>
</feature>
<keyword evidence="1" id="KW-1133">Transmembrane helix</keyword>
<dbReference type="eggNOG" id="ENOG5031D6V">
    <property type="taxonomic scope" value="Bacteria"/>
</dbReference>
<feature type="transmembrane region" description="Helical" evidence="1">
    <location>
        <begin position="20"/>
        <end position="43"/>
    </location>
</feature>
<reference evidence="3 4" key="1">
    <citation type="journal article" date="2010" name="Stand. Genomic Sci.">
        <title>Complete genome sequence of Intrasporangium calvum type strain (7 KIP).</title>
        <authorList>
            <person name="Del Rio T.G."/>
            <person name="Chertkov O."/>
            <person name="Yasawong M."/>
            <person name="Lucas S."/>
            <person name="Deshpande S."/>
            <person name="Cheng J.F."/>
            <person name="Detter C."/>
            <person name="Tapia R."/>
            <person name="Han C."/>
            <person name="Goodwin L."/>
            <person name="Pitluck S."/>
            <person name="Liolios K."/>
            <person name="Ivanova N."/>
            <person name="Mavromatis K."/>
            <person name="Pati A."/>
            <person name="Chen A."/>
            <person name="Palaniappan K."/>
            <person name="Land M."/>
            <person name="Hauser L."/>
            <person name="Chang Y.J."/>
            <person name="Jeffries C.D."/>
            <person name="Rohde M."/>
            <person name="Pukall R."/>
            <person name="Sikorski J."/>
            <person name="Goker M."/>
            <person name="Woyke T."/>
            <person name="Bristow J."/>
            <person name="Eisen J.A."/>
            <person name="Markowitz V."/>
            <person name="Hugenholtz P."/>
            <person name="Kyrpides N.C."/>
            <person name="Klenk H.P."/>
            <person name="Lapidus A."/>
        </authorList>
    </citation>
    <scope>NUCLEOTIDE SEQUENCE [LARGE SCALE GENOMIC DNA]</scope>
    <source>
        <strain evidence="4">ATCC 23552 / DSM 43043 / JCM 3097 / NBRC 12989 / 7 KIP</strain>
    </source>
</reference>
<accession>E6SFB0</accession>
<evidence type="ECO:0000256" key="1">
    <source>
        <dbReference type="SAM" id="Phobius"/>
    </source>
</evidence>
<keyword evidence="1" id="KW-0472">Membrane</keyword>
<gene>
    <name evidence="3" type="ordered locus">Intca_3445</name>
</gene>
<dbReference type="RefSeq" id="WP_013494236.1">
    <property type="nucleotide sequence ID" value="NC_014830.1"/>
</dbReference>